<keyword evidence="2" id="KW-0472">Membrane</keyword>
<dbReference type="SMART" id="SM00034">
    <property type="entry name" value="CLECT"/>
    <property type="match status" value="1"/>
</dbReference>
<keyword evidence="2" id="KW-0812">Transmembrane</keyword>
<organism evidence="5 6">
    <name type="scientific">Plakobranchus ocellatus</name>
    <dbReference type="NCBI Taxonomy" id="259542"/>
    <lineage>
        <taxon>Eukaryota</taxon>
        <taxon>Metazoa</taxon>
        <taxon>Spiralia</taxon>
        <taxon>Lophotrochozoa</taxon>
        <taxon>Mollusca</taxon>
        <taxon>Gastropoda</taxon>
        <taxon>Heterobranchia</taxon>
        <taxon>Euthyneura</taxon>
        <taxon>Panpulmonata</taxon>
        <taxon>Sacoglossa</taxon>
        <taxon>Placobranchoidea</taxon>
        <taxon>Plakobranchidae</taxon>
        <taxon>Plakobranchus</taxon>
    </lineage>
</organism>
<dbReference type="InterPro" id="IPR016187">
    <property type="entry name" value="CTDL_fold"/>
</dbReference>
<evidence type="ECO:0000256" key="2">
    <source>
        <dbReference type="SAM" id="Phobius"/>
    </source>
</evidence>
<reference evidence="5 6" key="1">
    <citation type="journal article" date="2021" name="Elife">
        <title>Chloroplast acquisition without the gene transfer in kleptoplastic sea slugs, Plakobranchus ocellatus.</title>
        <authorList>
            <person name="Maeda T."/>
            <person name="Takahashi S."/>
            <person name="Yoshida T."/>
            <person name="Shimamura S."/>
            <person name="Takaki Y."/>
            <person name="Nagai Y."/>
            <person name="Toyoda A."/>
            <person name="Suzuki Y."/>
            <person name="Arimoto A."/>
            <person name="Ishii H."/>
            <person name="Satoh N."/>
            <person name="Nishiyama T."/>
            <person name="Hasebe M."/>
            <person name="Maruyama T."/>
            <person name="Minagawa J."/>
            <person name="Obokata J."/>
            <person name="Shigenobu S."/>
        </authorList>
    </citation>
    <scope>NUCLEOTIDE SEQUENCE [LARGE SCALE GENOMIC DNA]</scope>
</reference>
<proteinExistence type="predicted"/>
<evidence type="ECO:0000313" key="6">
    <source>
        <dbReference type="Proteomes" id="UP000735302"/>
    </source>
</evidence>
<dbReference type="InterPro" id="IPR001304">
    <property type="entry name" value="C-type_lectin-like"/>
</dbReference>
<dbReference type="InterPro" id="IPR018378">
    <property type="entry name" value="C-type_lectin_CS"/>
</dbReference>
<evidence type="ECO:0000259" key="4">
    <source>
        <dbReference type="PROSITE" id="PS50041"/>
    </source>
</evidence>
<keyword evidence="5" id="KW-0675">Receptor</keyword>
<feature type="transmembrane region" description="Helical" evidence="2">
    <location>
        <begin position="171"/>
        <end position="195"/>
    </location>
</feature>
<dbReference type="PROSITE" id="PS50041">
    <property type="entry name" value="C_TYPE_LECTIN_2"/>
    <property type="match status" value="1"/>
</dbReference>
<evidence type="ECO:0000313" key="5">
    <source>
        <dbReference type="EMBL" id="GFN98043.1"/>
    </source>
</evidence>
<gene>
    <name evidence="5" type="ORF">PoB_002454900</name>
</gene>
<feature type="signal peptide" evidence="3">
    <location>
        <begin position="1"/>
        <end position="26"/>
    </location>
</feature>
<keyword evidence="2" id="KW-1133">Transmembrane helix</keyword>
<feature type="chain" id="PRO_5043427743" evidence="3">
    <location>
        <begin position="27"/>
        <end position="220"/>
    </location>
</feature>
<dbReference type="SUPFAM" id="SSF56436">
    <property type="entry name" value="C-type lectin-like"/>
    <property type="match status" value="1"/>
</dbReference>
<feature type="domain" description="C-type lectin" evidence="4">
    <location>
        <begin position="40"/>
        <end position="161"/>
    </location>
</feature>
<evidence type="ECO:0000256" key="1">
    <source>
        <dbReference type="ARBA" id="ARBA00023157"/>
    </source>
</evidence>
<keyword evidence="1" id="KW-1015">Disulfide bond</keyword>
<dbReference type="Pfam" id="PF00059">
    <property type="entry name" value="Lectin_C"/>
    <property type="match status" value="1"/>
</dbReference>
<dbReference type="PANTHER" id="PTHR22803">
    <property type="entry name" value="MANNOSE, PHOSPHOLIPASE, LECTIN RECEPTOR RELATED"/>
    <property type="match status" value="1"/>
</dbReference>
<dbReference type="Gene3D" id="3.10.100.10">
    <property type="entry name" value="Mannose-Binding Protein A, subunit A"/>
    <property type="match status" value="1"/>
</dbReference>
<keyword evidence="6" id="KW-1185">Reference proteome</keyword>
<dbReference type="EMBL" id="BLXT01002832">
    <property type="protein sequence ID" value="GFN98043.1"/>
    <property type="molecule type" value="Genomic_DNA"/>
</dbReference>
<dbReference type="AlphaFoldDB" id="A0AAV3ZUF3"/>
<protein>
    <submittedName>
        <fullName evidence="5">Macrophage mannose receptor 1</fullName>
    </submittedName>
</protein>
<evidence type="ECO:0000256" key="3">
    <source>
        <dbReference type="SAM" id="SignalP"/>
    </source>
</evidence>
<dbReference type="CDD" id="cd00037">
    <property type="entry name" value="CLECT"/>
    <property type="match status" value="1"/>
</dbReference>
<dbReference type="PROSITE" id="PS00615">
    <property type="entry name" value="C_TYPE_LECTIN_1"/>
    <property type="match status" value="1"/>
</dbReference>
<accession>A0AAV3ZUF3</accession>
<dbReference type="Proteomes" id="UP000735302">
    <property type="component" value="Unassembled WGS sequence"/>
</dbReference>
<name>A0AAV3ZUF3_9GAST</name>
<comment type="caution">
    <text evidence="5">The sequence shown here is derived from an EMBL/GenBank/DDBJ whole genome shotgun (WGS) entry which is preliminary data.</text>
</comment>
<keyword evidence="3" id="KW-0732">Signal</keyword>
<dbReference type="InterPro" id="IPR016186">
    <property type="entry name" value="C-type_lectin-like/link_sf"/>
</dbReference>
<sequence>MATFGQFCGLRFSVALFASFLVNIRASTGSCDAGWSESPSSKSCIKIFEMKKSWSDARNACQQLEGDLVTIRNKDMMSFIMDQIWRQGLKDSIFWIGLHETHENRWSWLEENEEAVYTNWANNSPGDFIDYGELQDCAAVLGLESLWSDFDCSTPMQYICERRTVSSPVEIGAVAGIIIAVVLCGAIIACVFFGLKLCRVFREKMGKKKDSAIGVTNTVA</sequence>
<dbReference type="InterPro" id="IPR050111">
    <property type="entry name" value="C-type_lectin/snaclec_domain"/>
</dbReference>